<feature type="domain" description="Beta-lactamase-related" evidence="2">
    <location>
        <begin position="17"/>
        <end position="457"/>
    </location>
</feature>
<sequence length="668" mass="74880">MKQSDPNVDRVLNSTKATIEELFSNYGSAGGSIGIIKGGKQHFLNVGHKDVNVDQPPDQNTSYLLSSMTKPITALAVGILVNTKKFGISLTTPVKDILPELETKGMLLRANRELTVADLLDHRSEFIKCTNLWECPDGMMPWQTVDPILALFQKLPSNQKFQNAKDFLHSRNYSNECYALAAAIVEKKTGKPWAVFVRDKIVKPLGLKHTFAGLTEGEQHDNRDNIARSYTVPVGETLKKLKEAGLDDTPTYDKVYEWAVDQLYPLTPFPIPVSQVRRAADKTLESSPIGAAAGMMSSAVDLLKLYDMFMTVYTKTENHSPKARSKVFELSSDVEKVEKGMATVCEHIRTMTRKKGCAYAGGWGTVDVPWNPDGPRTRWPGADGDNARNMETAMKALGRDENQANKAWHFFHNPDQRDKRQELALCHGGNMVGATSFCLLLPSRNTAIVVLCNTRGFFLDAANLSGMLLADCLFHNLSSDQIAAQSLRTKQTAQYIAASYVYRLVQYESRLASAYEEIDCHAVPDRYNPFMGTFYLTSDIYAKVHPKRGYKDLQFNLYRQEKFSYSLRLKRGSSPEDETCSMTFAMPMTELVYHGVGGNNRLDVKDFEITFQAKTFTANGLDRFDEFVWVFVRSWMLTTGNNETADGGGGYDGVDLRPFIFRRVKKSC</sequence>
<dbReference type="EMBL" id="JAULSW010000005">
    <property type="protein sequence ID" value="KAK3380900.1"/>
    <property type="molecule type" value="Genomic_DNA"/>
</dbReference>
<dbReference type="Proteomes" id="UP001285441">
    <property type="component" value="Unassembled WGS sequence"/>
</dbReference>
<dbReference type="SUPFAM" id="SSF56601">
    <property type="entry name" value="beta-lactamase/transpeptidase-like"/>
    <property type="match status" value="1"/>
</dbReference>
<evidence type="ECO:0000313" key="3">
    <source>
        <dbReference type="EMBL" id="KAK3380900.1"/>
    </source>
</evidence>
<comment type="caution">
    <text evidence="3">The sequence shown here is derived from an EMBL/GenBank/DDBJ whole genome shotgun (WGS) entry which is preliminary data.</text>
</comment>
<dbReference type="AlphaFoldDB" id="A0AAE0NG73"/>
<dbReference type="Gene3D" id="3.40.710.10">
    <property type="entry name" value="DD-peptidase/beta-lactamase superfamily"/>
    <property type="match status" value="1"/>
</dbReference>
<proteinExistence type="inferred from homology"/>
<gene>
    <name evidence="3" type="ORF">B0H63DRAFT_434269</name>
</gene>
<dbReference type="InterPro" id="IPR001466">
    <property type="entry name" value="Beta-lactam-related"/>
</dbReference>
<protein>
    <submittedName>
        <fullName evidence="3">Beta-lactamase/transpeptidase-like protein</fullName>
    </submittedName>
</protein>
<dbReference type="InterPro" id="IPR012338">
    <property type="entry name" value="Beta-lactam/transpept-like"/>
</dbReference>
<evidence type="ECO:0000313" key="4">
    <source>
        <dbReference type="Proteomes" id="UP001285441"/>
    </source>
</evidence>
<reference evidence="3" key="1">
    <citation type="journal article" date="2023" name="Mol. Phylogenet. Evol.">
        <title>Genome-scale phylogeny and comparative genomics of the fungal order Sordariales.</title>
        <authorList>
            <person name="Hensen N."/>
            <person name="Bonometti L."/>
            <person name="Westerberg I."/>
            <person name="Brannstrom I.O."/>
            <person name="Guillou S."/>
            <person name="Cros-Aarteil S."/>
            <person name="Calhoun S."/>
            <person name="Haridas S."/>
            <person name="Kuo A."/>
            <person name="Mondo S."/>
            <person name="Pangilinan J."/>
            <person name="Riley R."/>
            <person name="LaButti K."/>
            <person name="Andreopoulos B."/>
            <person name="Lipzen A."/>
            <person name="Chen C."/>
            <person name="Yan M."/>
            <person name="Daum C."/>
            <person name="Ng V."/>
            <person name="Clum A."/>
            <person name="Steindorff A."/>
            <person name="Ohm R.A."/>
            <person name="Martin F."/>
            <person name="Silar P."/>
            <person name="Natvig D.O."/>
            <person name="Lalanne C."/>
            <person name="Gautier V."/>
            <person name="Ament-Velasquez S.L."/>
            <person name="Kruys A."/>
            <person name="Hutchinson M.I."/>
            <person name="Powell A.J."/>
            <person name="Barry K."/>
            <person name="Miller A.N."/>
            <person name="Grigoriev I.V."/>
            <person name="Debuchy R."/>
            <person name="Gladieux P."/>
            <person name="Hiltunen Thoren M."/>
            <person name="Johannesson H."/>
        </authorList>
    </citation>
    <scope>NUCLEOTIDE SEQUENCE</scope>
    <source>
        <strain evidence="3">CBS 232.78</strain>
    </source>
</reference>
<keyword evidence="4" id="KW-1185">Reference proteome</keyword>
<accession>A0AAE0NG73</accession>
<dbReference type="Pfam" id="PF00144">
    <property type="entry name" value="Beta-lactamase"/>
    <property type="match status" value="1"/>
</dbReference>
<dbReference type="PANTHER" id="PTHR46825:SF14">
    <property type="entry name" value="BETA-LACTAMASE-RELATED DOMAIN-CONTAINING PROTEIN"/>
    <property type="match status" value="1"/>
</dbReference>
<reference evidence="3" key="2">
    <citation type="submission" date="2023-06" db="EMBL/GenBank/DDBJ databases">
        <authorList>
            <consortium name="Lawrence Berkeley National Laboratory"/>
            <person name="Haridas S."/>
            <person name="Hensen N."/>
            <person name="Bonometti L."/>
            <person name="Westerberg I."/>
            <person name="Brannstrom I.O."/>
            <person name="Guillou S."/>
            <person name="Cros-Aarteil S."/>
            <person name="Calhoun S."/>
            <person name="Kuo A."/>
            <person name="Mondo S."/>
            <person name="Pangilinan J."/>
            <person name="Riley R."/>
            <person name="LaButti K."/>
            <person name="Andreopoulos B."/>
            <person name="Lipzen A."/>
            <person name="Chen C."/>
            <person name="Yanf M."/>
            <person name="Daum C."/>
            <person name="Ng V."/>
            <person name="Clum A."/>
            <person name="Steindorff A."/>
            <person name="Ohm R."/>
            <person name="Martin F."/>
            <person name="Silar P."/>
            <person name="Natvig D."/>
            <person name="Lalanne C."/>
            <person name="Gautier V."/>
            <person name="Ament-velasquez S.L."/>
            <person name="Kruys A."/>
            <person name="Hutchinson M.I."/>
            <person name="Powell A.J."/>
            <person name="Barry K."/>
            <person name="Miller A.N."/>
            <person name="Grigoriev I.V."/>
            <person name="Debuchy R."/>
            <person name="Gladieux P."/>
            <person name="Thoren M.H."/>
            <person name="Johannesson H."/>
        </authorList>
    </citation>
    <scope>NUCLEOTIDE SEQUENCE</scope>
    <source>
        <strain evidence="3">CBS 232.78</strain>
    </source>
</reference>
<organism evidence="3 4">
    <name type="scientific">Podospora didyma</name>
    <dbReference type="NCBI Taxonomy" id="330526"/>
    <lineage>
        <taxon>Eukaryota</taxon>
        <taxon>Fungi</taxon>
        <taxon>Dikarya</taxon>
        <taxon>Ascomycota</taxon>
        <taxon>Pezizomycotina</taxon>
        <taxon>Sordariomycetes</taxon>
        <taxon>Sordariomycetidae</taxon>
        <taxon>Sordariales</taxon>
        <taxon>Podosporaceae</taxon>
        <taxon>Podospora</taxon>
    </lineage>
</organism>
<comment type="similarity">
    <text evidence="1">Belongs to the peptidase S12 family.</text>
</comment>
<evidence type="ECO:0000259" key="2">
    <source>
        <dbReference type="Pfam" id="PF00144"/>
    </source>
</evidence>
<name>A0AAE0NG73_9PEZI</name>
<dbReference type="PANTHER" id="PTHR46825">
    <property type="entry name" value="D-ALANYL-D-ALANINE-CARBOXYPEPTIDASE/ENDOPEPTIDASE AMPH"/>
    <property type="match status" value="1"/>
</dbReference>
<evidence type="ECO:0000256" key="1">
    <source>
        <dbReference type="ARBA" id="ARBA00038215"/>
    </source>
</evidence>
<dbReference type="InterPro" id="IPR050491">
    <property type="entry name" value="AmpC-like"/>
</dbReference>